<dbReference type="InterPro" id="IPR030678">
    <property type="entry name" value="Peptide/Ni-bd"/>
</dbReference>
<dbReference type="PIRSF" id="PIRSF002741">
    <property type="entry name" value="MppA"/>
    <property type="match status" value="1"/>
</dbReference>
<gene>
    <name evidence="7" type="ORF">DXZ79_09860</name>
</gene>
<evidence type="ECO:0000256" key="1">
    <source>
        <dbReference type="ARBA" id="ARBA00004196"/>
    </source>
</evidence>
<evidence type="ECO:0000256" key="5">
    <source>
        <dbReference type="SAM" id="Phobius"/>
    </source>
</evidence>
<dbReference type="GO" id="GO:0030288">
    <property type="term" value="C:outer membrane-bounded periplasmic space"/>
    <property type="evidence" value="ECO:0007669"/>
    <property type="project" value="TreeGrafter"/>
</dbReference>
<dbReference type="GO" id="GO:1904680">
    <property type="term" value="F:peptide transmembrane transporter activity"/>
    <property type="evidence" value="ECO:0007669"/>
    <property type="project" value="TreeGrafter"/>
</dbReference>
<dbReference type="Gene3D" id="3.90.76.10">
    <property type="entry name" value="Dipeptide-binding Protein, Domain 1"/>
    <property type="match status" value="1"/>
</dbReference>
<dbReference type="InterPro" id="IPR039424">
    <property type="entry name" value="SBP_5"/>
</dbReference>
<keyword evidence="4" id="KW-0732">Signal</keyword>
<dbReference type="FunFam" id="3.90.76.10:FF:000001">
    <property type="entry name" value="Oligopeptide ABC transporter substrate-binding protein"/>
    <property type="match status" value="1"/>
</dbReference>
<evidence type="ECO:0000313" key="7">
    <source>
        <dbReference type="EMBL" id="AYD43975.1"/>
    </source>
</evidence>
<feature type="domain" description="Solute-binding protein family 5" evidence="6">
    <location>
        <begin position="109"/>
        <end position="490"/>
    </location>
</feature>
<dbReference type="CDD" id="cd08504">
    <property type="entry name" value="PBP2_OppA"/>
    <property type="match status" value="1"/>
</dbReference>
<keyword evidence="5" id="KW-0812">Transmembrane</keyword>
<organism evidence="7 8">
    <name type="scientific">Yersinia rochesterensis</name>
    <dbReference type="NCBI Taxonomy" id="1604335"/>
    <lineage>
        <taxon>Bacteria</taxon>
        <taxon>Pseudomonadati</taxon>
        <taxon>Pseudomonadota</taxon>
        <taxon>Gammaproteobacteria</taxon>
        <taxon>Enterobacterales</taxon>
        <taxon>Yersiniaceae</taxon>
        <taxon>Yersinia</taxon>
    </lineage>
</organism>
<evidence type="ECO:0000256" key="4">
    <source>
        <dbReference type="ARBA" id="ARBA00022729"/>
    </source>
</evidence>
<sequence>MLVVVGGRLTHNLEKNITNLVKGRLEMQIKFKQRPLAIIGTILGLSFSAGSMAATVLPGVELALDQSITINNGSEVASLDPHKVEGNPETNIILNLLEGLVSNDANGHIIPAVASHWDNNGYKVWTFHLRDNAVWSDGTPVTAQDFVYSWQRLANPKIGSPYASYLQYAQIENIDAVLKGVKKPDELGVKALDTKTLQVTLTEPVPYFISMLSHTSMKPVKRDVVEKYGDKWTLPQNFVGNGAYKLKDWVVNERIVLERSPTYWNNKDTIINKATFLPITSEVSDINRYRSGEIDITNSAIPPNLFAKMKKDLPEQVHVSPYLCTFYYEINNQKTPFTDARVRAAIKLTLDRDIIATKIMGQGQIPAYGFTPTFTDGGNFALPEWASWAQEKRNAEAKKLLAEAGFNAENPLKFNLLYNTSDQNKQQAIAAASMWQKNLGATVTLQNQEWKTSLESRHQGQFDVARATWCGDYNEPTAFLNMLLSDSSNNTFFYKNPEFDALLAKTLAAPDAKVRTALYQQAENLLDKDSAMVPVYYRVSVRLIRPTVGGFTGKDPQDLIDLKNLYIRKLE</sequence>
<evidence type="ECO:0000256" key="3">
    <source>
        <dbReference type="ARBA" id="ARBA00022448"/>
    </source>
</evidence>
<evidence type="ECO:0000313" key="8">
    <source>
        <dbReference type="Proteomes" id="UP000265864"/>
    </source>
</evidence>
<dbReference type="GO" id="GO:0043190">
    <property type="term" value="C:ATP-binding cassette (ABC) transporter complex"/>
    <property type="evidence" value="ECO:0007669"/>
    <property type="project" value="InterPro"/>
</dbReference>
<dbReference type="Proteomes" id="UP000265864">
    <property type="component" value="Chromosome"/>
</dbReference>
<dbReference type="Pfam" id="PF00496">
    <property type="entry name" value="SBP_bac_5"/>
    <property type="match status" value="1"/>
</dbReference>
<evidence type="ECO:0000256" key="2">
    <source>
        <dbReference type="ARBA" id="ARBA00005695"/>
    </source>
</evidence>
<comment type="subcellular location">
    <subcellularLocation>
        <location evidence="1">Cell envelope</location>
    </subcellularLocation>
</comment>
<dbReference type="AlphaFoldDB" id="A0A8D4N4C5"/>
<dbReference type="Gene3D" id="3.40.190.10">
    <property type="entry name" value="Periplasmic binding protein-like II"/>
    <property type="match status" value="1"/>
</dbReference>
<dbReference type="InterPro" id="IPR000914">
    <property type="entry name" value="SBP_5_dom"/>
</dbReference>
<comment type="similarity">
    <text evidence="2">Belongs to the bacterial solute-binding protein 5 family.</text>
</comment>
<proteinExistence type="inferred from homology"/>
<feature type="transmembrane region" description="Helical" evidence="5">
    <location>
        <begin position="36"/>
        <end position="57"/>
    </location>
</feature>
<dbReference type="GO" id="GO:0015833">
    <property type="term" value="P:peptide transport"/>
    <property type="evidence" value="ECO:0007669"/>
    <property type="project" value="TreeGrafter"/>
</dbReference>
<name>A0A8D4N4C5_9GAMM</name>
<keyword evidence="3" id="KW-0813">Transport</keyword>
<dbReference type="EMBL" id="CP032482">
    <property type="protein sequence ID" value="AYD43975.1"/>
    <property type="molecule type" value="Genomic_DNA"/>
</dbReference>
<dbReference type="PANTHER" id="PTHR30290">
    <property type="entry name" value="PERIPLASMIC BINDING COMPONENT OF ABC TRANSPORTER"/>
    <property type="match status" value="1"/>
</dbReference>
<dbReference type="PANTHER" id="PTHR30290:SF10">
    <property type="entry name" value="PERIPLASMIC OLIGOPEPTIDE-BINDING PROTEIN-RELATED"/>
    <property type="match status" value="1"/>
</dbReference>
<dbReference type="SUPFAM" id="SSF53850">
    <property type="entry name" value="Periplasmic binding protein-like II"/>
    <property type="match status" value="1"/>
</dbReference>
<protein>
    <submittedName>
        <fullName evidence="7">Oligopeptide ABC transporter substrate-binding protein OppA</fullName>
    </submittedName>
</protein>
<keyword evidence="5" id="KW-0472">Membrane</keyword>
<reference evidence="7 8" key="1">
    <citation type="submission" date="2018-09" db="EMBL/GenBank/DDBJ databases">
        <title>Yersinia kristensenii subsp. rochesterensis subsp. nov., Isolated from Human Feces.</title>
        <authorList>
            <person name="Cunningham S.A."/>
            <person name="Jeraldo P."/>
            <person name="Patel R."/>
        </authorList>
    </citation>
    <scope>NUCLEOTIDE SEQUENCE [LARGE SCALE GENOMIC DNA]</scope>
    <source>
        <strain evidence="7 8">ATCC BAA-2637</strain>
    </source>
</reference>
<dbReference type="FunFam" id="3.10.105.10:FF:000001">
    <property type="entry name" value="Oligopeptide ABC transporter, oligopeptide-binding protein"/>
    <property type="match status" value="1"/>
</dbReference>
<dbReference type="Gene3D" id="3.10.105.10">
    <property type="entry name" value="Dipeptide-binding Protein, Domain 3"/>
    <property type="match status" value="1"/>
</dbReference>
<keyword evidence="5" id="KW-1133">Transmembrane helix</keyword>
<accession>A0A8D4N4C5</accession>
<evidence type="ECO:0000259" key="6">
    <source>
        <dbReference type="Pfam" id="PF00496"/>
    </source>
</evidence>